<dbReference type="AlphaFoldDB" id="A0A2M4B7N6"/>
<accession>A0A2M4B7N6</accession>
<proteinExistence type="predicted"/>
<evidence type="ECO:0000313" key="1">
    <source>
        <dbReference type="EMBL" id="MBW49012.1"/>
    </source>
</evidence>
<dbReference type="EMBL" id="GGFK01015691">
    <property type="protein sequence ID" value="MBW49012.1"/>
    <property type="molecule type" value="Transcribed_RNA"/>
</dbReference>
<sequence>MNPRQFIILSCLLAPSSRRRCQQHDQCLSNDKWSYDKLTQLPPIKRGFLPLYHRLTCVVEDIFQDTPNSVTCFE</sequence>
<name>A0A2M4B7N6_9DIPT</name>
<reference evidence="1" key="1">
    <citation type="submission" date="2018-01" db="EMBL/GenBank/DDBJ databases">
        <title>An insight into the sialome of Amazonian anophelines.</title>
        <authorList>
            <person name="Ribeiro J.M."/>
            <person name="Scarpassa V."/>
            <person name="Calvo E."/>
        </authorList>
    </citation>
    <scope>NUCLEOTIDE SEQUENCE</scope>
    <source>
        <tissue evidence="1">Salivary glands</tissue>
    </source>
</reference>
<protein>
    <submittedName>
        <fullName evidence="1">Putative secreted protein</fullName>
    </submittedName>
</protein>
<organism evidence="1">
    <name type="scientific">Anopheles triannulatus</name>
    <dbReference type="NCBI Taxonomy" id="58253"/>
    <lineage>
        <taxon>Eukaryota</taxon>
        <taxon>Metazoa</taxon>
        <taxon>Ecdysozoa</taxon>
        <taxon>Arthropoda</taxon>
        <taxon>Hexapoda</taxon>
        <taxon>Insecta</taxon>
        <taxon>Pterygota</taxon>
        <taxon>Neoptera</taxon>
        <taxon>Endopterygota</taxon>
        <taxon>Diptera</taxon>
        <taxon>Nematocera</taxon>
        <taxon>Culicoidea</taxon>
        <taxon>Culicidae</taxon>
        <taxon>Anophelinae</taxon>
        <taxon>Anopheles</taxon>
    </lineage>
</organism>